<dbReference type="RefSeq" id="WP_163288705.1">
    <property type="nucleotide sequence ID" value="NZ_JAAGWY010000001.1"/>
</dbReference>
<accession>A0A6L9XWU0</accession>
<dbReference type="Proteomes" id="UP000474967">
    <property type="component" value="Unassembled WGS sequence"/>
</dbReference>
<protein>
    <submittedName>
        <fullName evidence="2">Uncharacterized protein</fullName>
    </submittedName>
</protein>
<feature type="transmembrane region" description="Helical" evidence="1">
    <location>
        <begin position="12"/>
        <end position="29"/>
    </location>
</feature>
<keyword evidence="1" id="KW-0812">Transmembrane</keyword>
<sequence>MATRWARVVRGLLAATFATFVAALFHVAGGGATPSALALTLSLTFSGLAALALTGRRASLWRLTASVVVSQTVFHALFSLGSGTTRFVAADGMAHIHAGSHLIAMAGRHMQDSGVIPDSPAMWLSHASAALVTIVALRFGEQAFWGLFETARIRLGRVVRRAVVQVVAVAAPAAVHGDSDAPVLRDLGILIGRMRHRGPPASQLRARLS</sequence>
<name>A0A6L9XWU0_9MICO</name>
<comment type="caution">
    <text evidence="2">The sequence shown here is derived from an EMBL/GenBank/DDBJ whole genome shotgun (WGS) entry which is preliminary data.</text>
</comment>
<evidence type="ECO:0000313" key="2">
    <source>
        <dbReference type="EMBL" id="NEN05498.1"/>
    </source>
</evidence>
<organism evidence="2 3">
    <name type="scientific">Leifsonia tongyongensis</name>
    <dbReference type="NCBI Taxonomy" id="1268043"/>
    <lineage>
        <taxon>Bacteria</taxon>
        <taxon>Bacillati</taxon>
        <taxon>Actinomycetota</taxon>
        <taxon>Actinomycetes</taxon>
        <taxon>Micrococcales</taxon>
        <taxon>Microbacteriaceae</taxon>
        <taxon>Leifsonia</taxon>
    </lineage>
</organism>
<evidence type="ECO:0000256" key="1">
    <source>
        <dbReference type="SAM" id="Phobius"/>
    </source>
</evidence>
<proteinExistence type="predicted"/>
<keyword evidence="1" id="KW-0472">Membrane</keyword>
<dbReference type="AlphaFoldDB" id="A0A6L9XWU0"/>
<gene>
    <name evidence="2" type="ORF">G3T36_06400</name>
</gene>
<reference evidence="2 3" key="1">
    <citation type="journal article" date="2014" name="J. Microbiol.">
        <title>Diaminobutyricibacter tongyongensis gen. nov., sp. nov. and Homoserinibacter gongjuensis gen. nov., sp. nov. belong to the family Microbacteriaceae.</title>
        <authorList>
            <person name="Kim S.J."/>
            <person name="Ahn J.H."/>
            <person name="Weon H.Y."/>
            <person name="Hamada M."/>
            <person name="Suzuki K."/>
            <person name="Kwon S.W."/>
        </authorList>
    </citation>
    <scope>NUCLEOTIDE SEQUENCE [LARGE SCALE GENOMIC DNA]</scope>
    <source>
        <strain evidence="2 3">NBRC 108724</strain>
    </source>
</reference>
<evidence type="ECO:0000313" key="3">
    <source>
        <dbReference type="Proteomes" id="UP000474967"/>
    </source>
</evidence>
<keyword evidence="1" id="KW-1133">Transmembrane helix</keyword>
<dbReference type="EMBL" id="JAAGWY010000001">
    <property type="protein sequence ID" value="NEN05498.1"/>
    <property type="molecule type" value="Genomic_DNA"/>
</dbReference>
<feature type="transmembrane region" description="Helical" evidence="1">
    <location>
        <begin position="35"/>
        <end position="53"/>
    </location>
</feature>
<keyword evidence="3" id="KW-1185">Reference proteome</keyword>